<proteinExistence type="predicted"/>
<dbReference type="SUPFAM" id="SSF47413">
    <property type="entry name" value="lambda repressor-like DNA-binding domains"/>
    <property type="match status" value="1"/>
</dbReference>
<gene>
    <name evidence="2" type="ORF">Ssi02_65090</name>
</gene>
<dbReference type="AlphaFoldDB" id="A0A919RMH3"/>
<keyword evidence="3" id="KW-1185">Reference proteome</keyword>
<dbReference type="PANTHER" id="PTHR35010:SF2">
    <property type="entry name" value="BLL4672 PROTEIN"/>
    <property type="match status" value="1"/>
</dbReference>
<dbReference type="SMART" id="SM00530">
    <property type="entry name" value="HTH_XRE"/>
    <property type="match status" value="1"/>
</dbReference>
<dbReference type="InterPro" id="IPR010982">
    <property type="entry name" value="Lambda_DNA-bd_dom_sf"/>
</dbReference>
<accession>A0A919RMH3</accession>
<dbReference type="Gene3D" id="1.10.260.40">
    <property type="entry name" value="lambda repressor-like DNA-binding domains"/>
    <property type="match status" value="1"/>
</dbReference>
<dbReference type="InterPro" id="IPR001387">
    <property type="entry name" value="Cro/C1-type_HTH"/>
</dbReference>
<name>A0A919RMH3_9ACTN</name>
<dbReference type="Pfam" id="PF17765">
    <property type="entry name" value="MLTR_LBD"/>
    <property type="match status" value="1"/>
</dbReference>
<organism evidence="2 3">
    <name type="scientific">Sinosporangium siamense</name>
    <dbReference type="NCBI Taxonomy" id="1367973"/>
    <lineage>
        <taxon>Bacteria</taxon>
        <taxon>Bacillati</taxon>
        <taxon>Actinomycetota</taxon>
        <taxon>Actinomycetes</taxon>
        <taxon>Streptosporangiales</taxon>
        <taxon>Streptosporangiaceae</taxon>
        <taxon>Sinosporangium</taxon>
    </lineage>
</organism>
<evidence type="ECO:0000259" key="1">
    <source>
        <dbReference type="PROSITE" id="PS50943"/>
    </source>
</evidence>
<dbReference type="GO" id="GO:0003677">
    <property type="term" value="F:DNA binding"/>
    <property type="evidence" value="ECO:0007669"/>
    <property type="project" value="InterPro"/>
</dbReference>
<reference evidence="2" key="1">
    <citation type="submission" date="2021-01" db="EMBL/GenBank/DDBJ databases">
        <title>Whole genome shotgun sequence of Sinosporangium siamense NBRC 109515.</title>
        <authorList>
            <person name="Komaki H."/>
            <person name="Tamura T."/>
        </authorList>
    </citation>
    <scope>NUCLEOTIDE SEQUENCE</scope>
    <source>
        <strain evidence="2">NBRC 109515</strain>
    </source>
</reference>
<evidence type="ECO:0000313" key="2">
    <source>
        <dbReference type="EMBL" id="GII96278.1"/>
    </source>
</evidence>
<dbReference type="RefSeq" id="WP_204031288.1">
    <property type="nucleotide sequence ID" value="NZ_BOOW01000043.1"/>
</dbReference>
<dbReference type="PROSITE" id="PS50943">
    <property type="entry name" value="HTH_CROC1"/>
    <property type="match status" value="1"/>
</dbReference>
<dbReference type="Proteomes" id="UP000606172">
    <property type="component" value="Unassembled WGS sequence"/>
</dbReference>
<dbReference type="Pfam" id="PF13560">
    <property type="entry name" value="HTH_31"/>
    <property type="match status" value="1"/>
</dbReference>
<dbReference type="EMBL" id="BOOW01000043">
    <property type="protein sequence ID" value="GII96278.1"/>
    <property type="molecule type" value="Genomic_DNA"/>
</dbReference>
<dbReference type="PANTHER" id="PTHR35010">
    <property type="entry name" value="BLL4672 PROTEIN-RELATED"/>
    <property type="match status" value="1"/>
</dbReference>
<dbReference type="InterPro" id="IPR041413">
    <property type="entry name" value="MLTR_LBD"/>
</dbReference>
<comment type="caution">
    <text evidence="2">The sequence shown here is derived from an EMBL/GenBank/DDBJ whole genome shotgun (WGS) entry which is preliminary data.</text>
</comment>
<dbReference type="Gene3D" id="3.30.450.180">
    <property type="match status" value="1"/>
</dbReference>
<feature type="domain" description="HTH cro/C1-type" evidence="1">
    <location>
        <begin position="34"/>
        <end position="81"/>
    </location>
</feature>
<evidence type="ECO:0000313" key="3">
    <source>
        <dbReference type="Proteomes" id="UP000606172"/>
    </source>
</evidence>
<protein>
    <submittedName>
        <fullName evidence="2">Transcriptional regulator</fullName>
    </submittedName>
</protein>
<dbReference type="CDD" id="cd00093">
    <property type="entry name" value="HTH_XRE"/>
    <property type="match status" value="1"/>
</dbReference>
<sequence>MSDIELGTFLRTCREAVTPAQVGLPAGSRRRTPGLRRAELAAVSGVSVEYLTRLEQGRDRNPSSQVLAAIADALGLSTGERIRLRNLAKAASGGDTLCAGMLPPDREVRATMRALLDQLEPAPAVLLNRIDETVAHTSGYDRLARPAGLLDGEPPNRVAYMFTDERARTTYPDWDRVADERVAALRAESSREDPELIHLVEELTVVGGASFSERMNAAPSTPPAVGVERFTHPEVGELRLTYETLYTEGQRLIIYLPADDDTSAALDRLNNRRPGALRAVHG</sequence>